<dbReference type="Gene3D" id="6.10.140.2220">
    <property type="match status" value="1"/>
</dbReference>
<comment type="caution">
    <text evidence="6">The sequence shown here is derived from an EMBL/GenBank/DDBJ whole genome shotgun (WGS) entry which is preliminary data.</text>
</comment>
<dbReference type="InterPro" id="IPR002893">
    <property type="entry name" value="Znf_MYND"/>
</dbReference>
<keyword evidence="7" id="KW-1185">Reference proteome</keyword>
<proteinExistence type="predicted"/>
<dbReference type="Pfam" id="PF01753">
    <property type="entry name" value="zf-MYND"/>
    <property type="match status" value="1"/>
</dbReference>
<dbReference type="AlphaFoldDB" id="A0A4Y7SL53"/>
<protein>
    <recommendedName>
        <fullName evidence="5">MYND-type domain-containing protein</fullName>
    </recommendedName>
</protein>
<sequence length="533" mass="59778">MSSLIVVHKVCRAVQNSPHASQFATLIECHWSSILSWFWLIVNYFPSRIPATLSDVYICSVGQLLVSFSPLFVSKCLHSISGIELAFRLWDSAHNDGRLADVSQNGAPGVAPFLTYCFKAEDPAQAGDVLHRASHPTMFVRSLNRRLVVLQKRTSSEVIELETAKILLDSYADLIAASTNRYDWLWTVMLEKRTLVRFSECLLELTSIGSRRERRAPNDTTAWALMRLHVMIERVKSTGTFFLPRLEHLVQGGAIQIVHCCLMKYRNDTFQSDLALSLLSYFAPYVPYSPLGRATLKSLGHSARYRHLRPMPGWDSFRDIVLRASAATSKVEVVFASACDNIKHPRNPIEGSHSHGGWKVQTCSACRSVFYCSKSCQKEDWDSLHRAECGDMKIEAQARHNLGQWSPFGSRGSLVAFLLETYSRSAVSLQREDVRAYPDKGPEDLITTLDFRCNDEPVVSRSPKAESTLGLQSRCPASLLPRLHATLANSESPPMRVVQAIYPHNQESIYIVARLLGSPETGFRFLNGLGMIN</sequence>
<evidence type="ECO:0000256" key="4">
    <source>
        <dbReference type="PROSITE-ProRule" id="PRU00134"/>
    </source>
</evidence>
<evidence type="ECO:0000313" key="6">
    <source>
        <dbReference type="EMBL" id="TEB22627.1"/>
    </source>
</evidence>
<feature type="domain" description="MYND-type" evidence="5">
    <location>
        <begin position="336"/>
        <end position="389"/>
    </location>
</feature>
<name>A0A4Y7SL53_COPMI</name>
<dbReference type="Proteomes" id="UP000298030">
    <property type="component" value="Unassembled WGS sequence"/>
</dbReference>
<evidence type="ECO:0000256" key="2">
    <source>
        <dbReference type="ARBA" id="ARBA00022771"/>
    </source>
</evidence>
<evidence type="ECO:0000256" key="1">
    <source>
        <dbReference type="ARBA" id="ARBA00022723"/>
    </source>
</evidence>
<reference evidence="6 7" key="1">
    <citation type="journal article" date="2019" name="Nat. Ecol. Evol.">
        <title>Megaphylogeny resolves global patterns of mushroom evolution.</title>
        <authorList>
            <person name="Varga T."/>
            <person name="Krizsan K."/>
            <person name="Foldi C."/>
            <person name="Dima B."/>
            <person name="Sanchez-Garcia M."/>
            <person name="Sanchez-Ramirez S."/>
            <person name="Szollosi G.J."/>
            <person name="Szarkandi J.G."/>
            <person name="Papp V."/>
            <person name="Albert L."/>
            <person name="Andreopoulos W."/>
            <person name="Angelini C."/>
            <person name="Antonin V."/>
            <person name="Barry K.W."/>
            <person name="Bougher N.L."/>
            <person name="Buchanan P."/>
            <person name="Buyck B."/>
            <person name="Bense V."/>
            <person name="Catcheside P."/>
            <person name="Chovatia M."/>
            <person name="Cooper J."/>
            <person name="Damon W."/>
            <person name="Desjardin D."/>
            <person name="Finy P."/>
            <person name="Geml J."/>
            <person name="Haridas S."/>
            <person name="Hughes K."/>
            <person name="Justo A."/>
            <person name="Karasinski D."/>
            <person name="Kautmanova I."/>
            <person name="Kiss B."/>
            <person name="Kocsube S."/>
            <person name="Kotiranta H."/>
            <person name="LaButti K.M."/>
            <person name="Lechner B.E."/>
            <person name="Liimatainen K."/>
            <person name="Lipzen A."/>
            <person name="Lukacs Z."/>
            <person name="Mihaltcheva S."/>
            <person name="Morgado L.N."/>
            <person name="Niskanen T."/>
            <person name="Noordeloos M.E."/>
            <person name="Ohm R.A."/>
            <person name="Ortiz-Santana B."/>
            <person name="Ovrebo C."/>
            <person name="Racz N."/>
            <person name="Riley R."/>
            <person name="Savchenko A."/>
            <person name="Shiryaev A."/>
            <person name="Soop K."/>
            <person name="Spirin V."/>
            <person name="Szebenyi C."/>
            <person name="Tomsovsky M."/>
            <person name="Tulloss R.E."/>
            <person name="Uehling J."/>
            <person name="Grigoriev I.V."/>
            <person name="Vagvolgyi C."/>
            <person name="Papp T."/>
            <person name="Martin F.M."/>
            <person name="Miettinen O."/>
            <person name="Hibbett D.S."/>
            <person name="Nagy L.G."/>
        </authorList>
    </citation>
    <scope>NUCLEOTIDE SEQUENCE [LARGE SCALE GENOMIC DNA]</scope>
    <source>
        <strain evidence="6 7">FP101781</strain>
    </source>
</reference>
<dbReference type="EMBL" id="QPFP01000088">
    <property type="protein sequence ID" value="TEB22627.1"/>
    <property type="molecule type" value="Genomic_DNA"/>
</dbReference>
<gene>
    <name evidence="6" type="ORF">FA13DRAFT_1798712</name>
</gene>
<accession>A0A4Y7SL53</accession>
<keyword evidence="1" id="KW-0479">Metal-binding</keyword>
<evidence type="ECO:0000256" key="3">
    <source>
        <dbReference type="ARBA" id="ARBA00022833"/>
    </source>
</evidence>
<keyword evidence="3" id="KW-0862">Zinc</keyword>
<dbReference type="OrthoDB" id="2862222at2759"/>
<dbReference type="GO" id="GO:0008270">
    <property type="term" value="F:zinc ion binding"/>
    <property type="evidence" value="ECO:0007669"/>
    <property type="project" value="UniProtKB-KW"/>
</dbReference>
<evidence type="ECO:0000313" key="7">
    <source>
        <dbReference type="Proteomes" id="UP000298030"/>
    </source>
</evidence>
<dbReference type="PROSITE" id="PS50865">
    <property type="entry name" value="ZF_MYND_2"/>
    <property type="match status" value="1"/>
</dbReference>
<keyword evidence="2 4" id="KW-0863">Zinc-finger</keyword>
<evidence type="ECO:0000259" key="5">
    <source>
        <dbReference type="PROSITE" id="PS50865"/>
    </source>
</evidence>
<dbReference type="SUPFAM" id="SSF144232">
    <property type="entry name" value="HIT/MYND zinc finger-like"/>
    <property type="match status" value="1"/>
</dbReference>
<organism evidence="6 7">
    <name type="scientific">Coprinellus micaceus</name>
    <name type="common">Glistening ink-cap mushroom</name>
    <name type="synonym">Coprinus micaceus</name>
    <dbReference type="NCBI Taxonomy" id="71717"/>
    <lineage>
        <taxon>Eukaryota</taxon>
        <taxon>Fungi</taxon>
        <taxon>Dikarya</taxon>
        <taxon>Basidiomycota</taxon>
        <taxon>Agaricomycotina</taxon>
        <taxon>Agaricomycetes</taxon>
        <taxon>Agaricomycetidae</taxon>
        <taxon>Agaricales</taxon>
        <taxon>Agaricineae</taxon>
        <taxon>Psathyrellaceae</taxon>
        <taxon>Coprinellus</taxon>
    </lineage>
</organism>